<dbReference type="OrthoDB" id="9780267at2"/>
<dbReference type="RefSeq" id="WP_114391148.1">
    <property type="nucleotide sequence ID" value="NZ_NBYO01000003.1"/>
</dbReference>
<comment type="caution">
    <text evidence="2">The sequence shown here is derived from an EMBL/GenBank/DDBJ whole genome shotgun (WGS) entry which is preliminary data.</text>
</comment>
<feature type="transmembrane region" description="Helical" evidence="1">
    <location>
        <begin position="7"/>
        <end position="29"/>
    </location>
</feature>
<sequence length="226" mass="24580">MSRLRTYFLTGFVVLAPIAITAWIALSFVEWVDGLIKPLIPSVYNPDTYLPFPVPGIGLILALVGITLIGFLTANFIGKAILRFGEHFVNRMPLVRNIYKALKQILETVLSDKTNSFQQAALIEYPRPGMWALCFVSTESRGEVREVTGGPEGSLAVFVPTTPNPTSGFLLLVPHEDVHILNMSVEDAAKLIISGGLVSPDEMETTPALEALAELSEKPRSDADAA</sequence>
<organism evidence="2 3">
    <name type="scientific">Notoacmeibacter marinus</name>
    <dbReference type="NCBI Taxonomy" id="1876515"/>
    <lineage>
        <taxon>Bacteria</taxon>
        <taxon>Pseudomonadati</taxon>
        <taxon>Pseudomonadota</taxon>
        <taxon>Alphaproteobacteria</taxon>
        <taxon>Hyphomicrobiales</taxon>
        <taxon>Notoacmeibacteraceae</taxon>
        <taxon>Notoacmeibacter</taxon>
    </lineage>
</organism>
<gene>
    <name evidence="2" type="ORF">B7H23_12860</name>
</gene>
<accession>A0A231UT54</accession>
<feature type="transmembrane region" description="Helical" evidence="1">
    <location>
        <begin position="49"/>
        <end position="74"/>
    </location>
</feature>
<name>A0A231UT54_9HYPH</name>
<proteinExistence type="predicted"/>
<reference evidence="3" key="1">
    <citation type="journal article" date="2017" name="Int. J. Syst. Evol. Microbiol.">
        <title>Notoacmeibacter marinus gen. nov., sp. nov., isolated from the gut of a limpet and proposal of Notoacmeibacteraceae fam. nov. in the order Rhizobiales of the class Alphaproteobacteria.</title>
        <authorList>
            <person name="Huang Z."/>
            <person name="Guo F."/>
            <person name="Lai Q."/>
        </authorList>
    </citation>
    <scope>NUCLEOTIDE SEQUENCE [LARGE SCALE GENOMIC DNA]</scope>
    <source>
        <strain evidence="3">XMTR2A4</strain>
    </source>
</reference>
<dbReference type="Proteomes" id="UP000215405">
    <property type="component" value="Unassembled WGS sequence"/>
</dbReference>
<dbReference type="PANTHER" id="PTHR31876">
    <property type="entry name" value="COV-LIKE PROTEIN 1"/>
    <property type="match status" value="1"/>
</dbReference>
<evidence type="ECO:0000313" key="2">
    <source>
        <dbReference type="EMBL" id="OXS99089.1"/>
    </source>
</evidence>
<keyword evidence="3" id="KW-1185">Reference proteome</keyword>
<evidence type="ECO:0008006" key="4">
    <source>
        <dbReference type="Google" id="ProtNLM"/>
    </source>
</evidence>
<evidence type="ECO:0000256" key="1">
    <source>
        <dbReference type="SAM" id="Phobius"/>
    </source>
</evidence>
<keyword evidence="1" id="KW-1133">Transmembrane helix</keyword>
<keyword evidence="1" id="KW-0472">Membrane</keyword>
<dbReference type="AlphaFoldDB" id="A0A231UT54"/>
<keyword evidence="1" id="KW-0812">Transmembrane</keyword>
<evidence type="ECO:0000313" key="3">
    <source>
        <dbReference type="Proteomes" id="UP000215405"/>
    </source>
</evidence>
<dbReference type="EMBL" id="NBYO01000003">
    <property type="protein sequence ID" value="OXS99089.1"/>
    <property type="molecule type" value="Genomic_DNA"/>
</dbReference>
<dbReference type="Pfam" id="PF04367">
    <property type="entry name" value="DUF502"/>
    <property type="match status" value="1"/>
</dbReference>
<dbReference type="PANTHER" id="PTHR31876:SF26">
    <property type="entry name" value="PROTEIN LIKE COV 2"/>
    <property type="match status" value="1"/>
</dbReference>
<protein>
    <recommendedName>
        <fullName evidence="4">DUF502 domain-containing protein</fullName>
    </recommendedName>
</protein>
<dbReference type="InterPro" id="IPR007462">
    <property type="entry name" value="COV1-like"/>
</dbReference>